<evidence type="ECO:0008006" key="3">
    <source>
        <dbReference type="Google" id="ProtNLM"/>
    </source>
</evidence>
<reference evidence="1 2" key="1">
    <citation type="submission" date="2017-09" db="EMBL/GenBank/DDBJ databases">
        <title>Phase variable restriction modification systems are present in the genome sequences of periodontal pathogens Prevotella intermedia, Tannerella forsythia and Porphyromonas gingivalis.</title>
        <authorList>
            <person name="Haigh R.D."/>
            <person name="Crawford L."/>
            <person name="Ralph J."/>
            <person name="Wanford J."/>
            <person name="Vartoukian S.R."/>
            <person name="Hijazib K."/>
            <person name="Wade W."/>
            <person name="Oggioni M.R."/>
        </authorList>
    </citation>
    <scope>NUCLEOTIDE SEQUENCE [LARGE SCALE GENOMIC DNA]</scope>
    <source>
        <strain evidence="1 2">WW11663</strain>
    </source>
</reference>
<name>A0A2A6EB37_TANFO</name>
<dbReference type="AlphaFoldDB" id="A0A2A6EB37"/>
<protein>
    <recommendedName>
        <fullName evidence="3">Terminase</fullName>
    </recommendedName>
</protein>
<dbReference type="Gene3D" id="3.40.50.300">
    <property type="entry name" value="P-loop containing nucleotide triphosphate hydrolases"/>
    <property type="match status" value="1"/>
</dbReference>
<dbReference type="Proteomes" id="UP000219259">
    <property type="component" value="Unassembled WGS sequence"/>
</dbReference>
<accession>A0A2A6EB37</accession>
<proteinExistence type="predicted"/>
<evidence type="ECO:0000313" key="2">
    <source>
        <dbReference type="Proteomes" id="UP000219259"/>
    </source>
</evidence>
<dbReference type="RefSeq" id="WP_097530854.1">
    <property type="nucleotide sequence ID" value="NZ_NSLJ01000004.1"/>
</dbReference>
<organism evidence="1 2">
    <name type="scientific">Tannerella forsythia</name>
    <name type="common">Bacteroides forsythus</name>
    <dbReference type="NCBI Taxonomy" id="28112"/>
    <lineage>
        <taxon>Bacteria</taxon>
        <taxon>Pseudomonadati</taxon>
        <taxon>Bacteroidota</taxon>
        <taxon>Bacteroidia</taxon>
        <taxon>Bacteroidales</taxon>
        <taxon>Tannerellaceae</taxon>
        <taxon>Tannerella</taxon>
    </lineage>
</organism>
<gene>
    <name evidence="1" type="ORF">CLI86_02150</name>
</gene>
<comment type="caution">
    <text evidence="1">The sequence shown here is derived from an EMBL/GenBank/DDBJ whole genome shotgun (WGS) entry which is preliminary data.</text>
</comment>
<dbReference type="EMBL" id="NSLJ01000004">
    <property type="protein sequence ID" value="PDP44700.1"/>
    <property type="molecule type" value="Genomic_DNA"/>
</dbReference>
<sequence>MKQEDKKALQDWELYLQSIRDDTVMDITMSAAEREKRRVWLEARPLEWIKEMFPKFAKYDFADFQKKAINRILTNAGGNWYEVLSWARELSKSTTVMFITMYLALTGRKKNILLTSNSSDNAERLLRVYRGQLEANQRIAFYYGSQRGSKWTEEHFITKKNVSFFAVGARQSPRGFKLDEVRPDVILPDDFDTDEECRNPEIVKDKWNWFEQALYFTRSFSEALLVIWCGNIIAKDCCIVRAGERARELAKREKPLGNWDIINIRMVNIRKPDPKRDFAEGLSVWPKKNTEEMIDEVLAQVSASSVQKECFNNPVTEGKYFTELKWGVIPPLQKFPFLISYGDPAPSNRTTSSRGKAKLGSFKSNVLLGIYEARLYIITCFLDHVINEEFVNWYYYQHEYVKDKTTIYNYIENNKLQDPFYEQVFKPLFLKKAIEKEFIISIAPDERAKPDKFARIEGNLEPLNRAGNMILNIAEKDNPHMQRLEEQFTLFDDGLPAPADGPDAVEGGYFVAQRKTVAVSASSWVAGTKPTNKKRY</sequence>
<dbReference type="InterPro" id="IPR027417">
    <property type="entry name" value="P-loop_NTPase"/>
</dbReference>
<evidence type="ECO:0000313" key="1">
    <source>
        <dbReference type="EMBL" id="PDP44700.1"/>
    </source>
</evidence>